<evidence type="ECO:0000256" key="1">
    <source>
        <dbReference type="SAM" id="MobiDB-lite"/>
    </source>
</evidence>
<feature type="compositionally biased region" description="Low complexity" evidence="1">
    <location>
        <begin position="513"/>
        <end position="523"/>
    </location>
</feature>
<dbReference type="GO" id="GO:0003676">
    <property type="term" value="F:nucleic acid binding"/>
    <property type="evidence" value="ECO:0007669"/>
    <property type="project" value="InterPro"/>
</dbReference>
<dbReference type="InterPro" id="IPR036882">
    <property type="entry name" value="Alba-like_dom_sf"/>
</dbReference>
<feature type="region of interest" description="Disordered" evidence="1">
    <location>
        <begin position="196"/>
        <end position="253"/>
    </location>
</feature>
<feature type="region of interest" description="Disordered" evidence="1">
    <location>
        <begin position="19"/>
        <end position="64"/>
    </location>
</feature>
<feature type="compositionally biased region" description="Low complexity" evidence="1">
    <location>
        <begin position="210"/>
        <end position="250"/>
    </location>
</feature>
<dbReference type="InterPro" id="IPR007347">
    <property type="entry name" value="SpoVS"/>
</dbReference>
<dbReference type="Gene3D" id="3.30.110.20">
    <property type="entry name" value="Alba-like domain"/>
    <property type="match status" value="2"/>
</dbReference>
<gene>
    <name evidence="2" type="ORF">Rsub_00578</name>
</gene>
<dbReference type="PANTHER" id="PTHR35331:SF1">
    <property type="entry name" value="STAGE V SPORULATION PROTEIN S"/>
    <property type="match status" value="1"/>
</dbReference>
<dbReference type="EMBL" id="BDRX01000002">
    <property type="protein sequence ID" value="GBF87866.1"/>
    <property type="molecule type" value="Genomic_DNA"/>
</dbReference>
<name>A0A2V0NKL1_9CHLO</name>
<dbReference type="AlphaFoldDB" id="A0A2V0NKL1"/>
<dbReference type="InParanoid" id="A0A2V0NKL1"/>
<accession>A0A2V0NKL1</accession>
<dbReference type="Proteomes" id="UP000247498">
    <property type="component" value="Unassembled WGS sequence"/>
</dbReference>
<keyword evidence="3" id="KW-1185">Reference proteome</keyword>
<dbReference type="PANTHER" id="PTHR35331">
    <property type="entry name" value="STAGE V SPORULATION PROTEIN S"/>
    <property type="match status" value="1"/>
</dbReference>
<proteinExistence type="predicted"/>
<protein>
    <submittedName>
        <fullName evidence="2">Uncharacterized protein</fullName>
    </submittedName>
</protein>
<evidence type="ECO:0000313" key="2">
    <source>
        <dbReference type="EMBL" id="GBF87866.1"/>
    </source>
</evidence>
<feature type="compositionally biased region" description="Pro residues" evidence="1">
    <location>
        <begin position="269"/>
        <end position="290"/>
    </location>
</feature>
<feature type="compositionally biased region" description="Low complexity" evidence="1">
    <location>
        <begin position="337"/>
        <end position="346"/>
    </location>
</feature>
<feature type="region of interest" description="Disordered" evidence="1">
    <location>
        <begin position="269"/>
        <end position="360"/>
    </location>
</feature>
<feature type="region of interest" description="Disordered" evidence="1">
    <location>
        <begin position="494"/>
        <end position="538"/>
    </location>
</feature>
<comment type="caution">
    <text evidence="2">The sequence shown here is derived from an EMBL/GenBank/DDBJ whole genome shotgun (WGS) entry which is preliminary data.</text>
</comment>
<sequence>MSLPLPRLGASTIIKPTNVANSTAGSKTAVGPKKHRGPKATRAAVEARPLVSLPTEPSSAPGPKAPVSVGAPIRNASHPDVLAVWTGPRAHPARRSEDGAAPSAGDAAAAAAAGSPRAAGVLHIGEIPIASVPAEPAAAPAAEPAVRAVAAAAVAAAAGQQASAGAGAAPEPPSNAYMAGVAAGVAAMVAQQQAAAAAAAHHHQQHHEPAQQPQQHQGAPPAYYPHQYWDPQQQQPHPQQPPQAQQQLFYAPPPPHYYMQPYPGYPLPQHPGFPPFPQQPAPYGQPPVAPYYPHYDPRSASWPAEDGVGAGAGAGSSAASEASYYPATPVPSTPTGASSVAASSAAPFGGRRGGGRGDTVTVSAASSVKDAAGAVAKVLERQGSCLLVALRRSGEAGSGATHVAAKTLAVSRFYVNARMGAGGAAGGAAARALVAAAEGRAAGAGAGAAAAEEAAGADAGKEEVTFVPFQRSSRPQDADQLGFVVFKVRSGDLPVPLPPPVGQPSALSAPRGEQPQAQAQQQAQEEEQQQEQEQQPAAAEPPLLKAGAGTDVNKLSNAVIRNVLEWGRVSLQLAGPAACHVAMFALAKARARLARKFAVSIAVASAFSTEDTSGSLGRATVFYRLDVLRVSGAAAEAAAAGWSAAGLAGADEGGDGASSFGGW</sequence>
<evidence type="ECO:0000313" key="3">
    <source>
        <dbReference type="Proteomes" id="UP000247498"/>
    </source>
</evidence>
<reference evidence="2 3" key="1">
    <citation type="journal article" date="2018" name="Sci. Rep.">
        <title>Raphidocelis subcapitata (=Pseudokirchneriella subcapitata) provides an insight into genome evolution and environmental adaptations in the Sphaeropleales.</title>
        <authorList>
            <person name="Suzuki S."/>
            <person name="Yamaguchi H."/>
            <person name="Nakajima N."/>
            <person name="Kawachi M."/>
        </authorList>
    </citation>
    <scope>NUCLEOTIDE SEQUENCE [LARGE SCALE GENOMIC DNA]</scope>
    <source>
        <strain evidence="2 3">NIES-35</strain>
    </source>
</reference>
<organism evidence="2 3">
    <name type="scientific">Raphidocelis subcapitata</name>
    <dbReference type="NCBI Taxonomy" id="307507"/>
    <lineage>
        <taxon>Eukaryota</taxon>
        <taxon>Viridiplantae</taxon>
        <taxon>Chlorophyta</taxon>
        <taxon>core chlorophytes</taxon>
        <taxon>Chlorophyceae</taxon>
        <taxon>CS clade</taxon>
        <taxon>Sphaeropleales</taxon>
        <taxon>Selenastraceae</taxon>
        <taxon>Raphidocelis</taxon>
    </lineage>
</organism>
<feature type="region of interest" description="Disordered" evidence="1">
    <location>
        <begin position="89"/>
        <end position="108"/>
    </location>
</feature>
<feature type="compositionally biased region" description="Low complexity" evidence="1">
    <location>
        <begin position="99"/>
        <end position="108"/>
    </location>
</feature>
<dbReference type="OrthoDB" id="550806at2759"/>